<dbReference type="PANTHER" id="PTHR40788">
    <property type="entry name" value="CLR5 DOMAIN-CONTAINING PROTEIN-RELATED"/>
    <property type="match status" value="1"/>
</dbReference>
<gene>
    <name evidence="2" type="ORF">PHLGIDRAFT_125248</name>
</gene>
<accession>A0A0C3S4Y1</accession>
<dbReference type="GO" id="GO:0003729">
    <property type="term" value="F:mRNA binding"/>
    <property type="evidence" value="ECO:0007669"/>
    <property type="project" value="InterPro"/>
</dbReference>
<reference evidence="2 3" key="1">
    <citation type="journal article" date="2014" name="PLoS Genet.">
        <title>Analysis of the Phlebiopsis gigantea genome, transcriptome and secretome provides insight into its pioneer colonization strategies of wood.</title>
        <authorList>
            <person name="Hori C."/>
            <person name="Ishida T."/>
            <person name="Igarashi K."/>
            <person name="Samejima M."/>
            <person name="Suzuki H."/>
            <person name="Master E."/>
            <person name="Ferreira P."/>
            <person name="Ruiz-Duenas F.J."/>
            <person name="Held B."/>
            <person name="Canessa P."/>
            <person name="Larrondo L.F."/>
            <person name="Schmoll M."/>
            <person name="Druzhinina I.S."/>
            <person name="Kubicek C.P."/>
            <person name="Gaskell J.A."/>
            <person name="Kersten P."/>
            <person name="St John F."/>
            <person name="Glasner J."/>
            <person name="Sabat G."/>
            <person name="Splinter BonDurant S."/>
            <person name="Syed K."/>
            <person name="Yadav J."/>
            <person name="Mgbeahuruike A.C."/>
            <person name="Kovalchuk A."/>
            <person name="Asiegbu F.O."/>
            <person name="Lackner G."/>
            <person name="Hoffmeister D."/>
            <person name="Rencoret J."/>
            <person name="Gutierrez A."/>
            <person name="Sun H."/>
            <person name="Lindquist E."/>
            <person name="Barry K."/>
            <person name="Riley R."/>
            <person name="Grigoriev I.V."/>
            <person name="Henrissat B."/>
            <person name="Kues U."/>
            <person name="Berka R.M."/>
            <person name="Martinez A.T."/>
            <person name="Covert S.F."/>
            <person name="Blanchette R.A."/>
            <person name="Cullen D."/>
        </authorList>
    </citation>
    <scope>NUCLEOTIDE SEQUENCE [LARGE SCALE GENOMIC DNA]</scope>
    <source>
        <strain evidence="2 3">11061_1 CR5-6</strain>
    </source>
</reference>
<dbReference type="InterPro" id="IPR012933">
    <property type="entry name" value="HicA_mRNA_interferase"/>
</dbReference>
<dbReference type="EMBL" id="KN840450">
    <property type="protein sequence ID" value="KIP10936.1"/>
    <property type="molecule type" value="Genomic_DNA"/>
</dbReference>
<keyword evidence="3" id="KW-1185">Reference proteome</keyword>
<dbReference type="HOGENOM" id="CLU_017200_0_0_1"/>
<dbReference type="OrthoDB" id="2922289at2759"/>
<feature type="region of interest" description="Disordered" evidence="1">
    <location>
        <begin position="441"/>
        <end position="521"/>
    </location>
</feature>
<name>A0A0C3S4Y1_PHLG1</name>
<feature type="region of interest" description="Disordered" evidence="1">
    <location>
        <begin position="584"/>
        <end position="715"/>
    </location>
</feature>
<feature type="compositionally biased region" description="Low complexity" evidence="1">
    <location>
        <begin position="608"/>
        <end position="620"/>
    </location>
</feature>
<feature type="compositionally biased region" description="Low complexity" evidence="1">
    <location>
        <begin position="1"/>
        <end position="19"/>
    </location>
</feature>
<proteinExistence type="predicted"/>
<organism evidence="2 3">
    <name type="scientific">Phlebiopsis gigantea (strain 11061_1 CR5-6)</name>
    <name type="common">White-rot fungus</name>
    <name type="synonym">Peniophora gigantea</name>
    <dbReference type="NCBI Taxonomy" id="745531"/>
    <lineage>
        <taxon>Eukaryota</taxon>
        <taxon>Fungi</taxon>
        <taxon>Dikarya</taxon>
        <taxon>Basidiomycota</taxon>
        <taxon>Agaricomycotina</taxon>
        <taxon>Agaricomycetes</taxon>
        <taxon>Polyporales</taxon>
        <taxon>Phanerochaetaceae</taxon>
        <taxon>Phlebiopsis</taxon>
    </lineage>
</organism>
<dbReference type="Pfam" id="PF07927">
    <property type="entry name" value="HicA_toxin"/>
    <property type="match status" value="1"/>
</dbReference>
<feature type="compositionally biased region" description="Low complexity" evidence="1">
    <location>
        <begin position="698"/>
        <end position="712"/>
    </location>
</feature>
<dbReference type="AlphaFoldDB" id="A0A0C3S4Y1"/>
<sequence>MAPSSSSSKKPPPSKSTSKAVVPVGPREVIKSTKHSAGTKRDEYGNKPSDVRALVLRNGKHGSMGTGELVSSRIRMSGREKLDLLAEDLMQRYAQAVAPRFNSTTAVKIAEAKFLESVDDIQDLQDSELFHNIIALEVRARHPYNPSANKKTRAVDPLTDPKIVANVVSSRIHNAYMLTASWRLAGAWLTDICDAGFDHDQVKGALHRDSIFRARYLVLYDLVSIIVNANQQKFAVLATSAPHWTTYFKPNSYKRLGDDQPEFVFDWGQLKSVHKSFLDSIIVELCFPQSLIPKAVLLGILSEAIDETPRDAKRFPQALWDAMGDLSMSVQLQELLESPLLSEEGQNWLKEPREKQEDYLEWEDAQIFSLNASKDIDAYKDFLVPLTKTREKHVLETVWKYINLNYQGICGKTVEDLWGLSDLKHRAPAWHGYFIPTAGDAGKDQDDDGPPALVPYSGNGKQGKGGKKPLAITSGHDSDGGSMPSLQTVSDSSDDMDYVSEDDDDDDDGEFGTDDEDSEFDEECEDHIRDMVREAMDIAQADPDFNDPRRQAAVFEDMSAEKKDNPFLKLLGSLRGRLFSGGAALKATDRAQPRNPYTGPKPSKDAYKPAMPSAKPASAKTTKKSKAPQPQGKSQAATVEEVSDEDETTTSAKKKKKKPKKKKKKPTAEASEEPLLTPASPTFPHTPAPTVPTPPASPQKKAPTKPVTAKAPSVQTVTSSTVYGSTASLPLPTEQTAQSARTYLKSEGLDAEKSKIKTRADHATLFTIPEKKKGLFSRWTKPKSDKAEVNQKGAHSLFNRLSKRATTWMHQLMNSAEDEKQGLASMKWDHFVKLMGEMGFTYVPSTAGSSVRFDPFDPKDRPITFHKPHPDSTIHPVMLKEFGKRLRRTYGWSEEAFNF</sequence>
<protein>
    <submittedName>
        <fullName evidence="2">Uncharacterized protein</fullName>
    </submittedName>
</protein>
<feature type="compositionally biased region" description="Basic residues" evidence="1">
    <location>
        <begin position="652"/>
        <end position="665"/>
    </location>
</feature>
<dbReference type="Proteomes" id="UP000053257">
    <property type="component" value="Unassembled WGS sequence"/>
</dbReference>
<evidence type="ECO:0000256" key="1">
    <source>
        <dbReference type="SAM" id="MobiDB-lite"/>
    </source>
</evidence>
<evidence type="ECO:0000313" key="2">
    <source>
        <dbReference type="EMBL" id="KIP10936.1"/>
    </source>
</evidence>
<feature type="compositionally biased region" description="Acidic residues" evidence="1">
    <location>
        <begin position="492"/>
        <end position="521"/>
    </location>
</feature>
<feature type="region of interest" description="Disordered" evidence="1">
    <location>
        <begin position="1"/>
        <end position="46"/>
    </location>
</feature>
<dbReference type="PANTHER" id="PTHR40788:SF1">
    <property type="entry name" value="IPA PROTEIN"/>
    <property type="match status" value="1"/>
</dbReference>
<dbReference type="STRING" id="745531.A0A0C3S4Y1"/>
<evidence type="ECO:0000313" key="3">
    <source>
        <dbReference type="Proteomes" id="UP000053257"/>
    </source>
</evidence>
<feature type="compositionally biased region" description="Pro residues" evidence="1">
    <location>
        <begin position="684"/>
        <end position="697"/>
    </location>
</feature>